<dbReference type="PANTHER" id="PTHR47946:SF23">
    <property type="entry name" value="CYTOCHROME P450 78A9"/>
    <property type="match status" value="1"/>
</dbReference>
<protein>
    <recommendedName>
        <fullName evidence="10">Secreted protein</fullName>
    </recommendedName>
</protein>
<evidence type="ECO:0000313" key="9">
    <source>
        <dbReference type="EMBL" id="CAD1835187.1"/>
    </source>
</evidence>
<sequence>MKSSLKSFLVPLLTLAPLAISRSPNTLCSTAILILLAWRLATSLLHWLHPGGHAWGKYVSYRACERSSRPIIPGPRGVPFVGSMRLMSGLAHRRLDAVARCSEPRGSWPCLSAIRAPSSPPTPTSRRRFSMDRLFPTGRTTIPPTPHVPPLHRLRPLRRLLADPTPYRGLSPLLPATNRSFCFSPLARRHGGGFRPPTIGHRP</sequence>
<evidence type="ECO:0000256" key="6">
    <source>
        <dbReference type="ARBA" id="ARBA00023004"/>
    </source>
</evidence>
<comment type="cofactor">
    <cofactor evidence="1">
        <name>heme</name>
        <dbReference type="ChEBI" id="CHEBI:30413"/>
    </cofactor>
</comment>
<evidence type="ECO:0000256" key="2">
    <source>
        <dbReference type="ARBA" id="ARBA00010617"/>
    </source>
</evidence>
<evidence type="ECO:0000256" key="3">
    <source>
        <dbReference type="ARBA" id="ARBA00022617"/>
    </source>
</evidence>
<evidence type="ECO:0000256" key="5">
    <source>
        <dbReference type="ARBA" id="ARBA00023002"/>
    </source>
</evidence>
<keyword evidence="3" id="KW-0349">Heme</keyword>
<gene>
    <name evidence="9" type="ORF">CB5_LOCUS18398</name>
</gene>
<keyword evidence="7" id="KW-0503">Monooxygenase</keyword>
<evidence type="ECO:0000256" key="1">
    <source>
        <dbReference type="ARBA" id="ARBA00001971"/>
    </source>
</evidence>
<keyword evidence="8" id="KW-0732">Signal</keyword>
<dbReference type="EMBL" id="LR862153">
    <property type="protein sequence ID" value="CAD1835187.1"/>
    <property type="molecule type" value="Genomic_DNA"/>
</dbReference>
<reference evidence="9" key="1">
    <citation type="submission" date="2020-07" db="EMBL/GenBank/DDBJ databases">
        <authorList>
            <person name="Lin J."/>
        </authorList>
    </citation>
    <scope>NUCLEOTIDE SEQUENCE</scope>
</reference>
<proteinExistence type="inferred from homology"/>
<dbReference type="AlphaFoldDB" id="A0A6V7PWY0"/>
<evidence type="ECO:0000256" key="8">
    <source>
        <dbReference type="SAM" id="SignalP"/>
    </source>
</evidence>
<evidence type="ECO:0000256" key="4">
    <source>
        <dbReference type="ARBA" id="ARBA00022723"/>
    </source>
</evidence>
<keyword evidence="5" id="KW-0560">Oxidoreductase</keyword>
<feature type="signal peptide" evidence="8">
    <location>
        <begin position="1"/>
        <end position="21"/>
    </location>
</feature>
<dbReference type="GO" id="GO:0046872">
    <property type="term" value="F:metal ion binding"/>
    <property type="evidence" value="ECO:0007669"/>
    <property type="project" value="UniProtKB-KW"/>
</dbReference>
<accession>A0A6V7PWY0</accession>
<evidence type="ECO:0000256" key="7">
    <source>
        <dbReference type="ARBA" id="ARBA00023033"/>
    </source>
</evidence>
<feature type="chain" id="PRO_5028293341" description="Secreted protein" evidence="8">
    <location>
        <begin position="22"/>
        <end position="203"/>
    </location>
</feature>
<organism evidence="9">
    <name type="scientific">Ananas comosus var. bracteatus</name>
    <name type="common">red pineapple</name>
    <dbReference type="NCBI Taxonomy" id="296719"/>
    <lineage>
        <taxon>Eukaryota</taxon>
        <taxon>Viridiplantae</taxon>
        <taxon>Streptophyta</taxon>
        <taxon>Embryophyta</taxon>
        <taxon>Tracheophyta</taxon>
        <taxon>Spermatophyta</taxon>
        <taxon>Magnoliopsida</taxon>
        <taxon>Liliopsida</taxon>
        <taxon>Poales</taxon>
        <taxon>Bromeliaceae</taxon>
        <taxon>Bromelioideae</taxon>
        <taxon>Ananas</taxon>
    </lineage>
</organism>
<keyword evidence="4" id="KW-0479">Metal-binding</keyword>
<keyword evidence="6" id="KW-0408">Iron</keyword>
<dbReference type="GO" id="GO:0004497">
    <property type="term" value="F:monooxygenase activity"/>
    <property type="evidence" value="ECO:0007669"/>
    <property type="project" value="UniProtKB-KW"/>
</dbReference>
<name>A0A6V7PWY0_ANACO</name>
<dbReference type="InterPro" id="IPR051996">
    <property type="entry name" value="Cytochrome_P450_78A"/>
</dbReference>
<comment type="similarity">
    <text evidence="2">Belongs to the cytochrome P450 family.</text>
</comment>
<dbReference type="PANTHER" id="PTHR47946">
    <property type="entry name" value="CYTOCHROME P450 78A7-RELATED"/>
    <property type="match status" value="1"/>
</dbReference>
<evidence type="ECO:0008006" key="10">
    <source>
        <dbReference type="Google" id="ProtNLM"/>
    </source>
</evidence>